<feature type="transmembrane region" description="Helical" evidence="1">
    <location>
        <begin position="337"/>
        <end position="357"/>
    </location>
</feature>
<keyword evidence="3" id="KW-1185">Reference proteome</keyword>
<dbReference type="Proteomes" id="UP000295455">
    <property type="component" value="Unassembled WGS sequence"/>
</dbReference>
<evidence type="ECO:0000313" key="3">
    <source>
        <dbReference type="Proteomes" id="UP000295455"/>
    </source>
</evidence>
<dbReference type="InterPro" id="IPR016032">
    <property type="entry name" value="Sig_transdc_resp-reg_C-effctor"/>
</dbReference>
<dbReference type="Gene3D" id="1.10.10.10">
    <property type="entry name" value="Winged helix-like DNA-binding domain superfamily/Winged helix DNA-binding domain"/>
    <property type="match status" value="1"/>
</dbReference>
<dbReference type="GO" id="GO:0006355">
    <property type="term" value="P:regulation of DNA-templated transcription"/>
    <property type="evidence" value="ECO:0007669"/>
    <property type="project" value="InterPro"/>
</dbReference>
<proteinExistence type="predicted"/>
<keyword evidence="1" id="KW-1133">Transmembrane helix</keyword>
<dbReference type="RefSeq" id="WP_132217022.1">
    <property type="nucleotide sequence ID" value="NZ_OX156936.1"/>
</dbReference>
<gene>
    <name evidence="2" type="ORF">EV196_103206</name>
</gene>
<sequence length="527" mass="61790">MNLNLKYIKTLVFLWCLSAFSQNGHEEGYLKYIDLAVNKVDDSPKIADLYLDSIPKPLKESIPGHIACYYDIRALINDRNNETSKRYQNYVLALKYAKSEKNYDIAGKASLEIFYNTYLVKKDTTAYKYLESAKKYYTLSDNKNGLLEVEQMPAYVEFYNGNYRKSNDLILQHLEAYKAVEDDAYYYMYALFMLTSNYIGLEDINKGHKYFNKLKSLNKNPSISKPLYNSHVVTIYGRLSSYYFKNKNIDSTAYYISSSGKLRHAMNDYDERNYYKLNIDYHDYLKDYNKKNSFIDSLKLFEEETLTNIMDASFQIGDSLLNSESELETVQKKRNNYIFWTIAILSALLLILLFFVIKVKKSKKIITEFEKSNDEFTYFKNNHEKLKVKVNGIESYIVEIKKELKSISNIKNTQKQQEQIIALYKNIHHNASTLLSKSENHLEIINEFNVDFFNQLSLKHPELNASETIVCYYLYKGFKSKEIAAFLNTSERAIEGKRYRISNKLNITEKGYNLVEYLTNSLLVLKQ</sequence>
<protein>
    <submittedName>
        <fullName evidence="2">Regulatory LuxR family protein</fullName>
    </submittedName>
</protein>
<keyword evidence="1" id="KW-0812">Transmembrane</keyword>
<reference evidence="2 3" key="1">
    <citation type="submission" date="2019-03" db="EMBL/GenBank/DDBJ databases">
        <title>Genomic Encyclopedia of Type Strains, Phase IV (KMG-IV): sequencing the most valuable type-strain genomes for metagenomic binning, comparative biology and taxonomic classification.</title>
        <authorList>
            <person name="Goeker M."/>
        </authorList>
    </citation>
    <scope>NUCLEOTIDE SEQUENCE [LARGE SCALE GENOMIC DNA]</scope>
    <source>
        <strain evidence="2 3">DSM 18792</strain>
    </source>
</reference>
<dbReference type="GO" id="GO:0003677">
    <property type="term" value="F:DNA binding"/>
    <property type="evidence" value="ECO:0007669"/>
    <property type="project" value="InterPro"/>
</dbReference>
<evidence type="ECO:0000256" key="1">
    <source>
        <dbReference type="SAM" id="Phobius"/>
    </source>
</evidence>
<name>A0A4R1RL75_9FLAO</name>
<evidence type="ECO:0000313" key="2">
    <source>
        <dbReference type="EMBL" id="TCL66789.1"/>
    </source>
</evidence>
<dbReference type="OrthoDB" id="1454352at2"/>
<dbReference type="EMBL" id="SLUP01000003">
    <property type="protein sequence ID" value="TCL66789.1"/>
    <property type="molecule type" value="Genomic_DNA"/>
</dbReference>
<comment type="caution">
    <text evidence="2">The sequence shown here is derived from an EMBL/GenBank/DDBJ whole genome shotgun (WGS) entry which is preliminary data.</text>
</comment>
<organism evidence="2 3">
    <name type="scientific">Mariniflexile fucanivorans</name>
    <dbReference type="NCBI Taxonomy" id="264023"/>
    <lineage>
        <taxon>Bacteria</taxon>
        <taxon>Pseudomonadati</taxon>
        <taxon>Bacteroidota</taxon>
        <taxon>Flavobacteriia</taxon>
        <taxon>Flavobacteriales</taxon>
        <taxon>Flavobacteriaceae</taxon>
        <taxon>Mariniflexile</taxon>
    </lineage>
</organism>
<keyword evidence="1" id="KW-0472">Membrane</keyword>
<dbReference type="AlphaFoldDB" id="A0A4R1RL75"/>
<dbReference type="InterPro" id="IPR036388">
    <property type="entry name" value="WH-like_DNA-bd_sf"/>
</dbReference>
<accession>A0A4R1RL75</accession>
<dbReference type="SUPFAM" id="SSF46894">
    <property type="entry name" value="C-terminal effector domain of the bipartite response regulators"/>
    <property type="match status" value="1"/>
</dbReference>